<sequence length="185" mass="20274">MDERPADPGDRPDPAGPPVPAFPPRPPLPPRPPVQEEPSKATVLRRRAVGLATGIPHAVGLTLLLLFERYENLSPSHLAEERPVFFIPISELTEYGWFLFANDLAVSLTFGKEEAFLWASVLIALLVRLNRAGPAKPQFVLSVAAAVYCSLISLAFVYYLLQPSWWILLVLGAAAGAVVRLATRR</sequence>
<feature type="transmembrane region" description="Helical" evidence="2">
    <location>
        <begin position="104"/>
        <end position="127"/>
    </location>
</feature>
<evidence type="ECO:0000256" key="1">
    <source>
        <dbReference type="SAM" id="MobiDB-lite"/>
    </source>
</evidence>
<accession>A0A918Q4V7</accession>
<dbReference type="Proteomes" id="UP000630936">
    <property type="component" value="Unassembled WGS sequence"/>
</dbReference>
<dbReference type="RefSeq" id="WP_190123199.1">
    <property type="nucleotide sequence ID" value="NZ_BMWG01000006.1"/>
</dbReference>
<feature type="transmembrane region" description="Helical" evidence="2">
    <location>
        <begin position="48"/>
        <end position="67"/>
    </location>
</feature>
<feature type="compositionally biased region" description="Basic and acidic residues" evidence="1">
    <location>
        <begin position="1"/>
        <end position="13"/>
    </location>
</feature>
<feature type="region of interest" description="Disordered" evidence="1">
    <location>
        <begin position="1"/>
        <end position="40"/>
    </location>
</feature>
<dbReference type="AlphaFoldDB" id="A0A918Q4V7"/>
<evidence type="ECO:0000313" key="3">
    <source>
        <dbReference type="EMBL" id="GGZ31176.1"/>
    </source>
</evidence>
<reference evidence="3" key="2">
    <citation type="submission" date="2020-09" db="EMBL/GenBank/DDBJ databases">
        <authorList>
            <person name="Sun Q."/>
            <person name="Ohkuma M."/>
        </authorList>
    </citation>
    <scope>NUCLEOTIDE SEQUENCE</scope>
    <source>
        <strain evidence="3">JCM 4988</strain>
    </source>
</reference>
<keyword evidence="2" id="KW-0812">Transmembrane</keyword>
<feature type="transmembrane region" description="Helical" evidence="2">
    <location>
        <begin position="139"/>
        <end position="159"/>
    </location>
</feature>
<evidence type="ECO:0000313" key="4">
    <source>
        <dbReference type="Proteomes" id="UP000630936"/>
    </source>
</evidence>
<comment type="caution">
    <text evidence="3">The sequence shown here is derived from an EMBL/GenBank/DDBJ whole genome shotgun (WGS) entry which is preliminary data.</text>
</comment>
<keyword evidence="2" id="KW-0472">Membrane</keyword>
<dbReference type="EMBL" id="BMWG01000006">
    <property type="protein sequence ID" value="GGZ31176.1"/>
    <property type="molecule type" value="Genomic_DNA"/>
</dbReference>
<proteinExistence type="predicted"/>
<name>A0A918Q4V7_9ACTN</name>
<protein>
    <submittedName>
        <fullName evidence="3">Uncharacterized protein</fullName>
    </submittedName>
</protein>
<feature type="transmembrane region" description="Helical" evidence="2">
    <location>
        <begin position="165"/>
        <end position="183"/>
    </location>
</feature>
<gene>
    <name evidence="3" type="ORF">GCM10010387_26210</name>
</gene>
<reference evidence="3" key="1">
    <citation type="journal article" date="2014" name="Int. J. Syst. Evol. Microbiol.">
        <title>Complete genome sequence of Corynebacterium casei LMG S-19264T (=DSM 44701T), isolated from a smear-ripened cheese.</title>
        <authorList>
            <consortium name="US DOE Joint Genome Institute (JGI-PGF)"/>
            <person name="Walter F."/>
            <person name="Albersmeier A."/>
            <person name="Kalinowski J."/>
            <person name="Ruckert C."/>
        </authorList>
    </citation>
    <scope>NUCLEOTIDE SEQUENCE</scope>
    <source>
        <strain evidence="3">JCM 4988</strain>
    </source>
</reference>
<evidence type="ECO:0000256" key="2">
    <source>
        <dbReference type="SAM" id="Phobius"/>
    </source>
</evidence>
<organism evidence="3 4">
    <name type="scientific">Streptomyces inusitatus</name>
    <dbReference type="NCBI Taxonomy" id="68221"/>
    <lineage>
        <taxon>Bacteria</taxon>
        <taxon>Bacillati</taxon>
        <taxon>Actinomycetota</taxon>
        <taxon>Actinomycetes</taxon>
        <taxon>Kitasatosporales</taxon>
        <taxon>Streptomycetaceae</taxon>
        <taxon>Streptomyces</taxon>
    </lineage>
</organism>
<keyword evidence="2" id="KW-1133">Transmembrane helix</keyword>
<keyword evidence="4" id="KW-1185">Reference proteome</keyword>
<feature type="compositionally biased region" description="Pro residues" evidence="1">
    <location>
        <begin position="14"/>
        <end position="35"/>
    </location>
</feature>